<dbReference type="InterPro" id="IPR001078">
    <property type="entry name" value="2-oxoacid_DH_actylTfrase"/>
</dbReference>
<dbReference type="Gene3D" id="4.10.320.10">
    <property type="entry name" value="E3-binding domain"/>
    <property type="match status" value="1"/>
</dbReference>
<feature type="domain" description="Lipoyl-binding" evidence="12">
    <location>
        <begin position="26"/>
        <end position="101"/>
    </location>
</feature>
<dbReference type="FunFam" id="4.10.320.10:FF:000002">
    <property type="entry name" value="Dihydrolipoamide acetyltransferase component of pyruvate dehydrogenase complex"/>
    <property type="match status" value="1"/>
</dbReference>
<comment type="subcellular location">
    <subcellularLocation>
        <location evidence="2">Mitochondrion matrix</location>
    </subcellularLocation>
</comment>
<comment type="similarity">
    <text evidence="3 10">Belongs to the 2-oxoacid dehydrogenase family.</text>
</comment>
<dbReference type="SUPFAM" id="SSF52777">
    <property type="entry name" value="CoA-dependent acyltransferases"/>
    <property type="match status" value="1"/>
</dbReference>
<proteinExistence type="inferred from homology"/>
<organism evidence="14 15">
    <name type="scientific">Panagrellus redivivus</name>
    <name type="common">Microworm</name>
    <dbReference type="NCBI Taxonomy" id="6233"/>
    <lineage>
        <taxon>Eukaryota</taxon>
        <taxon>Metazoa</taxon>
        <taxon>Ecdysozoa</taxon>
        <taxon>Nematoda</taxon>
        <taxon>Chromadorea</taxon>
        <taxon>Rhabditida</taxon>
        <taxon>Tylenchina</taxon>
        <taxon>Panagrolaimomorpha</taxon>
        <taxon>Panagrolaimoidea</taxon>
        <taxon>Panagrolaimidae</taxon>
        <taxon>Panagrellus</taxon>
    </lineage>
</organism>
<dbReference type="PANTHER" id="PTHR43178">
    <property type="entry name" value="DIHYDROLIPOAMIDE ACETYLTRANSFERASE COMPONENT OF PYRUVATE DEHYDROGENASE COMPLEX"/>
    <property type="match status" value="1"/>
</dbReference>
<dbReference type="Gene3D" id="3.30.559.10">
    <property type="entry name" value="Chloramphenicol acetyltransferase-like domain"/>
    <property type="match status" value="1"/>
</dbReference>
<dbReference type="InterPro" id="IPR004167">
    <property type="entry name" value="PSBD"/>
</dbReference>
<dbReference type="InterPro" id="IPR036625">
    <property type="entry name" value="E3-bd_dom_sf"/>
</dbReference>
<keyword evidence="8 10" id="KW-0012">Acyltransferase</keyword>
<dbReference type="SUPFAM" id="SSF51230">
    <property type="entry name" value="Single hybrid motif"/>
    <property type="match status" value="1"/>
</dbReference>
<protein>
    <recommendedName>
        <fullName evidence="10">Dihydrolipoamide acetyltransferase component of pyruvate dehydrogenase complex</fullName>
        <ecNumber evidence="10">2.3.1.-</ecNumber>
    </recommendedName>
</protein>
<dbReference type="InterPro" id="IPR023213">
    <property type="entry name" value="CAT-like_dom_sf"/>
</dbReference>
<sequence>MLLRSLFLPSGLQFRGFHYSASLAKLVPFKLADIGEGIAEVEMKEWYVKEGDKVSQFDNICEVQSDKAAVTITSRFDGVVKNLLHDVGSIVKVGSVLVNIDTDDAVDDAPSAESPSQAESTPSTPASTPSTVTHGSTSGKAIATPAVRRIAMENNLKLSQISGTGKDGRVLKEDVLRFLGQIPPASSESTPTKPASSPVAPVTIVKGEDKVVPVRGYTRAMVKSMSESLKIPHFGYDDEIYFDQLVKLRGQLKHIGKEKGVKLSYMPIIIKATSLALSKYPILNSSIDGNFDNLIYKAAHNICLAIDTPGGLVVPNIKHCEQKTIWEIAADLNKLQEAGAKQAIKSEDLAGGTFTLSNIGAIGGTYAIPIIFPPQVAIGAIGKIQKLPRYDAHDNVYPAHVVKFSWAADHRVIDGATIARFSNLLKDYLENPALMATELR</sequence>
<dbReference type="EC" id="2.3.1.-" evidence="10"/>
<feature type="compositionally biased region" description="Low complexity" evidence="11">
    <location>
        <begin position="109"/>
        <end position="131"/>
    </location>
</feature>
<evidence type="ECO:0000256" key="3">
    <source>
        <dbReference type="ARBA" id="ARBA00007317"/>
    </source>
</evidence>
<evidence type="ECO:0000259" key="12">
    <source>
        <dbReference type="PROSITE" id="PS50968"/>
    </source>
</evidence>
<evidence type="ECO:0000313" key="14">
    <source>
        <dbReference type="Proteomes" id="UP000492821"/>
    </source>
</evidence>
<dbReference type="InterPro" id="IPR003016">
    <property type="entry name" value="2-oxoA_DH_lipoyl-BS"/>
</dbReference>
<dbReference type="Pfam" id="PF00364">
    <property type="entry name" value="Biotin_lipoyl"/>
    <property type="match status" value="1"/>
</dbReference>
<evidence type="ECO:0000313" key="15">
    <source>
        <dbReference type="WBParaSite" id="Pan_g14022.t1"/>
    </source>
</evidence>
<dbReference type="PROSITE" id="PS50968">
    <property type="entry name" value="BIOTINYL_LIPOYL"/>
    <property type="match status" value="1"/>
</dbReference>
<evidence type="ECO:0000256" key="8">
    <source>
        <dbReference type="ARBA" id="ARBA00023315"/>
    </source>
</evidence>
<dbReference type="GO" id="GO:0005829">
    <property type="term" value="C:cytosol"/>
    <property type="evidence" value="ECO:0007669"/>
    <property type="project" value="UniProtKB-ARBA"/>
</dbReference>
<dbReference type="SUPFAM" id="SSF47005">
    <property type="entry name" value="Peripheral subunit-binding domain of 2-oxo acid dehydrogenase complex"/>
    <property type="match status" value="1"/>
</dbReference>
<reference evidence="14" key="1">
    <citation type="journal article" date="2013" name="Genetics">
        <title>The draft genome and transcriptome of Panagrellus redivivus are shaped by the harsh demands of a free-living lifestyle.</title>
        <authorList>
            <person name="Srinivasan J."/>
            <person name="Dillman A.R."/>
            <person name="Macchietto M.G."/>
            <person name="Heikkinen L."/>
            <person name="Lakso M."/>
            <person name="Fracchia K.M."/>
            <person name="Antoshechkin I."/>
            <person name="Mortazavi A."/>
            <person name="Wong G."/>
            <person name="Sternberg P.W."/>
        </authorList>
    </citation>
    <scope>NUCLEOTIDE SEQUENCE [LARGE SCALE GENOMIC DNA]</scope>
    <source>
        <strain evidence="14">MT8872</strain>
    </source>
</reference>
<dbReference type="FunFam" id="2.40.50.100:FF:000013">
    <property type="entry name" value="Dihydrolipoamide acetyltransferase component of pyruvate dehydrogenase complex"/>
    <property type="match status" value="1"/>
</dbReference>
<dbReference type="GO" id="GO:0031405">
    <property type="term" value="F:lipoic acid binding"/>
    <property type="evidence" value="ECO:0007669"/>
    <property type="project" value="TreeGrafter"/>
</dbReference>
<evidence type="ECO:0000256" key="5">
    <source>
        <dbReference type="ARBA" id="ARBA00022823"/>
    </source>
</evidence>
<dbReference type="PROSITE" id="PS00189">
    <property type="entry name" value="LIPOYL"/>
    <property type="match status" value="1"/>
</dbReference>
<dbReference type="GO" id="GO:0005759">
    <property type="term" value="C:mitochondrial matrix"/>
    <property type="evidence" value="ECO:0007669"/>
    <property type="project" value="UniProtKB-SubCell"/>
</dbReference>
<dbReference type="Gene3D" id="2.40.50.100">
    <property type="match status" value="1"/>
</dbReference>
<comment type="catalytic activity">
    <reaction evidence="9">
        <text>N(6)-[(R)-dihydrolipoyl]-L-lysyl-[protein] + 2-methylpropanoyl-CoA = N(6)-[(R)-S(8)-2-methylpropanoyldihydrolipoyl]-L-lysyl-[protein] + CoA</text>
        <dbReference type="Rhea" id="RHEA:18865"/>
        <dbReference type="Rhea" id="RHEA-COMP:10475"/>
        <dbReference type="Rhea" id="RHEA-COMP:10497"/>
        <dbReference type="ChEBI" id="CHEBI:57287"/>
        <dbReference type="ChEBI" id="CHEBI:57338"/>
        <dbReference type="ChEBI" id="CHEBI:83100"/>
        <dbReference type="ChEBI" id="CHEBI:83142"/>
        <dbReference type="EC" id="2.3.1.168"/>
    </reaction>
    <physiologicalReaction direction="left-to-right" evidence="9">
        <dbReference type="Rhea" id="RHEA:18866"/>
    </physiologicalReaction>
</comment>
<evidence type="ECO:0000256" key="7">
    <source>
        <dbReference type="ARBA" id="ARBA00023128"/>
    </source>
</evidence>
<evidence type="ECO:0000259" key="13">
    <source>
        <dbReference type="PROSITE" id="PS51826"/>
    </source>
</evidence>
<dbReference type="GO" id="GO:0016407">
    <property type="term" value="F:acetyltransferase activity"/>
    <property type="evidence" value="ECO:0007669"/>
    <property type="project" value="TreeGrafter"/>
</dbReference>
<feature type="region of interest" description="Disordered" evidence="11">
    <location>
        <begin position="105"/>
        <end position="140"/>
    </location>
</feature>
<accession>A0A7E4ZS76</accession>
<evidence type="ECO:0000256" key="11">
    <source>
        <dbReference type="SAM" id="MobiDB-lite"/>
    </source>
</evidence>
<dbReference type="FunFam" id="3.30.559.10:FF:000027">
    <property type="entry name" value="Dihydrolipoamide acetyltransferase component of pyruvate dehydrogenase complex"/>
    <property type="match status" value="1"/>
</dbReference>
<keyword evidence="7" id="KW-0496">Mitochondrion</keyword>
<dbReference type="CDD" id="cd06849">
    <property type="entry name" value="lipoyl_domain"/>
    <property type="match status" value="1"/>
</dbReference>
<name>A0A7E4ZS76_PANRE</name>
<dbReference type="Pfam" id="PF02817">
    <property type="entry name" value="E3_binding"/>
    <property type="match status" value="1"/>
</dbReference>
<evidence type="ECO:0000256" key="10">
    <source>
        <dbReference type="RuleBase" id="RU003423"/>
    </source>
</evidence>
<evidence type="ECO:0000256" key="6">
    <source>
        <dbReference type="ARBA" id="ARBA00022946"/>
    </source>
</evidence>
<feature type="domain" description="Peripheral subunit-binding (PSBD)" evidence="13">
    <location>
        <begin position="142"/>
        <end position="179"/>
    </location>
</feature>
<keyword evidence="5 10" id="KW-0450">Lipoyl</keyword>
<evidence type="ECO:0000256" key="9">
    <source>
        <dbReference type="ARBA" id="ARBA00051775"/>
    </source>
</evidence>
<dbReference type="WBParaSite" id="Pan_g14022.t1">
    <property type="protein sequence ID" value="Pan_g14022.t1"/>
    <property type="gene ID" value="Pan_g14022"/>
</dbReference>
<dbReference type="Pfam" id="PF00198">
    <property type="entry name" value="2-oxoacid_dh"/>
    <property type="match status" value="1"/>
</dbReference>
<keyword evidence="14" id="KW-1185">Reference proteome</keyword>
<evidence type="ECO:0000256" key="2">
    <source>
        <dbReference type="ARBA" id="ARBA00004305"/>
    </source>
</evidence>
<reference evidence="15" key="2">
    <citation type="submission" date="2020-10" db="UniProtKB">
        <authorList>
            <consortium name="WormBaseParasite"/>
        </authorList>
    </citation>
    <scope>IDENTIFICATION</scope>
</reference>
<comment type="cofactor">
    <cofactor evidence="1 10">
        <name>(R)-lipoate</name>
        <dbReference type="ChEBI" id="CHEBI:83088"/>
    </cofactor>
</comment>
<dbReference type="InterPro" id="IPR011053">
    <property type="entry name" value="Single_hybrid_motif"/>
</dbReference>
<dbReference type="PANTHER" id="PTHR43178:SF5">
    <property type="entry name" value="LIPOAMIDE ACYLTRANSFERASE COMPONENT OF BRANCHED-CHAIN ALPHA-KETO ACID DEHYDROGENASE COMPLEX, MITOCHONDRIAL"/>
    <property type="match status" value="1"/>
</dbReference>
<keyword evidence="6" id="KW-0809">Transit peptide</keyword>
<evidence type="ECO:0000256" key="4">
    <source>
        <dbReference type="ARBA" id="ARBA00022679"/>
    </source>
</evidence>
<dbReference type="Proteomes" id="UP000492821">
    <property type="component" value="Unassembled WGS sequence"/>
</dbReference>
<dbReference type="AlphaFoldDB" id="A0A7E4ZS76"/>
<dbReference type="GO" id="GO:0043754">
    <property type="term" value="F:dihydrolipoamide branched chain acyltransferase activity"/>
    <property type="evidence" value="ECO:0007669"/>
    <property type="project" value="UniProtKB-EC"/>
</dbReference>
<evidence type="ECO:0000256" key="1">
    <source>
        <dbReference type="ARBA" id="ARBA00001938"/>
    </source>
</evidence>
<keyword evidence="4 10" id="KW-0808">Transferase</keyword>
<dbReference type="InterPro" id="IPR050743">
    <property type="entry name" value="2-oxoacid_DH_E2_comp"/>
</dbReference>
<dbReference type="PROSITE" id="PS51826">
    <property type="entry name" value="PSBD"/>
    <property type="match status" value="1"/>
</dbReference>
<dbReference type="InterPro" id="IPR000089">
    <property type="entry name" value="Biotin_lipoyl"/>
</dbReference>